<dbReference type="AlphaFoldDB" id="W6UFJ1"/>
<dbReference type="GeneID" id="36340620"/>
<protein>
    <submittedName>
        <fullName evidence="1">Uncharacterized protein</fullName>
    </submittedName>
</protein>
<dbReference type="CTD" id="36340620"/>
<sequence>MTFICLPHFLYPNYCDPSLPVQCDAYNLGPYFTKTFRQIYCITLENAVHGSRGTCYSELYGLTPLAQLSFLTLRQRKLKTNFNEISVLFSLERNSSVCTRSYFFPASKDFYLQILILYPFICVSEEIEEERRDNGRFTCRWDALHERMPDADPSHNNCLRNEFLGIGLVYVAECVRILWKYCVLEEAKPSENKWNEAEQA</sequence>
<comment type="caution">
    <text evidence="1">The sequence shown here is derived from an EMBL/GenBank/DDBJ whole genome shotgun (WGS) entry which is preliminary data.</text>
</comment>
<gene>
    <name evidence="1" type="ORF">EGR_04905</name>
</gene>
<organism evidence="1 2">
    <name type="scientific">Echinococcus granulosus</name>
    <name type="common">Hydatid tapeworm</name>
    <dbReference type="NCBI Taxonomy" id="6210"/>
    <lineage>
        <taxon>Eukaryota</taxon>
        <taxon>Metazoa</taxon>
        <taxon>Spiralia</taxon>
        <taxon>Lophotrochozoa</taxon>
        <taxon>Platyhelminthes</taxon>
        <taxon>Cestoda</taxon>
        <taxon>Eucestoda</taxon>
        <taxon>Cyclophyllidea</taxon>
        <taxon>Taeniidae</taxon>
        <taxon>Echinococcus</taxon>
        <taxon>Echinococcus granulosus group</taxon>
    </lineage>
</organism>
<dbReference type="RefSeq" id="XP_024351391.1">
    <property type="nucleotide sequence ID" value="XM_024494154.1"/>
</dbReference>
<accession>W6UFJ1</accession>
<dbReference type="Proteomes" id="UP000019149">
    <property type="component" value="Unassembled WGS sequence"/>
</dbReference>
<keyword evidence="2" id="KW-1185">Reference proteome</keyword>
<reference evidence="1 2" key="1">
    <citation type="journal article" date="2013" name="Nat. Genet.">
        <title>The genome of the hydatid tapeworm Echinococcus granulosus.</title>
        <authorList>
            <person name="Zheng H."/>
            <person name="Zhang W."/>
            <person name="Zhang L."/>
            <person name="Zhang Z."/>
            <person name="Li J."/>
            <person name="Lu G."/>
            <person name="Zhu Y."/>
            <person name="Wang Y."/>
            <person name="Huang Y."/>
            <person name="Liu J."/>
            <person name="Kang H."/>
            <person name="Chen J."/>
            <person name="Wang L."/>
            <person name="Chen A."/>
            <person name="Yu S."/>
            <person name="Gao Z."/>
            <person name="Jin L."/>
            <person name="Gu W."/>
            <person name="Wang Z."/>
            <person name="Zhao L."/>
            <person name="Shi B."/>
            <person name="Wen H."/>
            <person name="Lin R."/>
            <person name="Jones M.K."/>
            <person name="Brejova B."/>
            <person name="Vinar T."/>
            <person name="Zhao G."/>
            <person name="McManus D.P."/>
            <person name="Chen Z."/>
            <person name="Zhou Y."/>
            <person name="Wang S."/>
        </authorList>
    </citation>
    <scope>NUCLEOTIDE SEQUENCE [LARGE SCALE GENOMIC DNA]</scope>
</reference>
<evidence type="ECO:0000313" key="1">
    <source>
        <dbReference type="EMBL" id="EUB60195.1"/>
    </source>
</evidence>
<dbReference type="KEGG" id="egl:EGR_04905"/>
<proteinExistence type="predicted"/>
<name>W6UFJ1_ECHGR</name>
<dbReference type="EMBL" id="APAU02000033">
    <property type="protein sequence ID" value="EUB60195.1"/>
    <property type="molecule type" value="Genomic_DNA"/>
</dbReference>
<evidence type="ECO:0000313" key="2">
    <source>
        <dbReference type="Proteomes" id="UP000019149"/>
    </source>
</evidence>